<accession>A0A9N8DNU0</accession>
<evidence type="ECO:0000313" key="3">
    <source>
        <dbReference type="Proteomes" id="UP001153069"/>
    </source>
</evidence>
<gene>
    <name evidence="2" type="ORF">SEMRO_265_G102960.1</name>
</gene>
<dbReference type="Proteomes" id="UP001153069">
    <property type="component" value="Unassembled WGS sequence"/>
</dbReference>
<evidence type="ECO:0000313" key="2">
    <source>
        <dbReference type="EMBL" id="CAB9506402.1"/>
    </source>
</evidence>
<dbReference type="AlphaFoldDB" id="A0A9N8DNU0"/>
<keyword evidence="1" id="KW-1133">Transmembrane helix</keyword>
<sequence length="136" mass="14775">MPLLLRISCPPEFVEIHGGVSSGMAQQTLAHLLLSPMRMVCLGIAPQLRQNDVLLNDEGMPAYTSWLLCTISWLRDSMPGLVQATVLTIVVLLLGPVTILEGLMGPCFAPWVIAGMMAMWFVAAAKKNHNAGKNYV</sequence>
<protein>
    <submittedName>
        <fullName evidence="2">Uncharacterized protein</fullName>
    </submittedName>
</protein>
<reference evidence="2" key="1">
    <citation type="submission" date="2020-06" db="EMBL/GenBank/DDBJ databases">
        <authorList>
            <consortium name="Plant Systems Biology data submission"/>
        </authorList>
    </citation>
    <scope>NUCLEOTIDE SEQUENCE</scope>
    <source>
        <strain evidence="2">D6</strain>
    </source>
</reference>
<name>A0A9N8DNU0_9STRA</name>
<proteinExistence type="predicted"/>
<feature type="transmembrane region" description="Helical" evidence="1">
    <location>
        <begin position="108"/>
        <end position="125"/>
    </location>
</feature>
<keyword evidence="3" id="KW-1185">Reference proteome</keyword>
<keyword evidence="1" id="KW-0472">Membrane</keyword>
<dbReference type="EMBL" id="CAICTM010000264">
    <property type="protein sequence ID" value="CAB9506402.1"/>
    <property type="molecule type" value="Genomic_DNA"/>
</dbReference>
<comment type="caution">
    <text evidence="2">The sequence shown here is derived from an EMBL/GenBank/DDBJ whole genome shotgun (WGS) entry which is preliminary data.</text>
</comment>
<evidence type="ECO:0000256" key="1">
    <source>
        <dbReference type="SAM" id="Phobius"/>
    </source>
</evidence>
<organism evidence="2 3">
    <name type="scientific">Seminavis robusta</name>
    <dbReference type="NCBI Taxonomy" id="568900"/>
    <lineage>
        <taxon>Eukaryota</taxon>
        <taxon>Sar</taxon>
        <taxon>Stramenopiles</taxon>
        <taxon>Ochrophyta</taxon>
        <taxon>Bacillariophyta</taxon>
        <taxon>Bacillariophyceae</taxon>
        <taxon>Bacillariophycidae</taxon>
        <taxon>Naviculales</taxon>
        <taxon>Naviculaceae</taxon>
        <taxon>Seminavis</taxon>
    </lineage>
</organism>
<keyword evidence="1" id="KW-0812">Transmembrane</keyword>